<dbReference type="EMBL" id="CALNXI010002031">
    <property type="protein sequence ID" value="CAH3181842.1"/>
    <property type="molecule type" value="Genomic_DNA"/>
</dbReference>
<keyword evidence="1" id="KW-0732">Signal</keyword>
<name>A0ABN8RR76_9CNID</name>
<dbReference type="Gene3D" id="2.60.120.200">
    <property type="match status" value="1"/>
</dbReference>
<organism evidence="2 3">
    <name type="scientific">Porites evermanni</name>
    <dbReference type="NCBI Taxonomy" id="104178"/>
    <lineage>
        <taxon>Eukaryota</taxon>
        <taxon>Metazoa</taxon>
        <taxon>Cnidaria</taxon>
        <taxon>Anthozoa</taxon>
        <taxon>Hexacorallia</taxon>
        <taxon>Scleractinia</taxon>
        <taxon>Fungiina</taxon>
        <taxon>Poritidae</taxon>
        <taxon>Porites</taxon>
    </lineage>
</organism>
<protein>
    <recommendedName>
        <fullName evidence="4">LamG-like jellyroll fold domain-containing protein</fullName>
    </recommendedName>
</protein>
<dbReference type="Proteomes" id="UP001159427">
    <property type="component" value="Unassembled WGS sequence"/>
</dbReference>
<sequence>MRGVFSVLFTVALAVLPTQMKGSPKCVNLDLLTYEEEPCTTMRTGMIRSSSDSGHTLLEVCSERQWKPYFPQCNPLKGCYSNRVAGLVGHWRMDEQTGNEVADDSGHENHGSASGAVSKLSKFSRGRFFNGNSGQVTILNAANLNFGYSSFTVIGWAKILDHSYPLTTFAVRKGYGCYFEPGRLGWKPGWETGHGPQATYKGLRICIRDKQNKLVDKNIVFDGGYQPAQMLGKWVHYAVVFDRDQQKKVFVYVNGKMQSNSLDISAVQGSVDNSRPLEFGQLYGWKTKGTLDEYRLYNKALDKFEVAAIYKNHLIPYFCVFKNARAVKRKEPCTTMRTGMIRSSSDSNHTLLEVCSKRQWKPYFPECNPLNGCYSNRVAGLVGHWRMDEQTGNEVADDSGHENHGSASGAVSKLSKFSVDVSSTVIVGRLPF</sequence>
<feature type="signal peptide" evidence="1">
    <location>
        <begin position="1"/>
        <end position="22"/>
    </location>
</feature>
<accession>A0ABN8RR76</accession>
<comment type="caution">
    <text evidence="2">The sequence shown here is derived from an EMBL/GenBank/DDBJ whole genome shotgun (WGS) entry which is preliminary data.</text>
</comment>
<gene>
    <name evidence="2" type="ORF">PEVE_00013886</name>
</gene>
<keyword evidence="3" id="KW-1185">Reference proteome</keyword>
<feature type="chain" id="PRO_5047238781" description="LamG-like jellyroll fold domain-containing protein" evidence="1">
    <location>
        <begin position="23"/>
        <end position="432"/>
    </location>
</feature>
<dbReference type="Pfam" id="PF13385">
    <property type="entry name" value="Laminin_G_3"/>
    <property type="match status" value="1"/>
</dbReference>
<dbReference type="InterPro" id="IPR013320">
    <property type="entry name" value="ConA-like_dom_sf"/>
</dbReference>
<reference evidence="2 3" key="1">
    <citation type="submission" date="2022-05" db="EMBL/GenBank/DDBJ databases">
        <authorList>
            <consortium name="Genoscope - CEA"/>
            <person name="William W."/>
        </authorList>
    </citation>
    <scope>NUCLEOTIDE SEQUENCE [LARGE SCALE GENOMIC DNA]</scope>
</reference>
<evidence type="ECO:0008006" key="4">
    <source>
        <dbReference type="Google" id="ProtNLM"/>
    </source>
</evidence>
<dbReference type="SUPFAM" id="SSF49899">
    <property type="entry name" value="Concanavalin A-like lectins/glucanases"/>
    <property type="match status" value="1"/>
</dbReference>
<evidence type="ECO:0000256" key="1">
    <source>
        <dbReference type="SAM" id="SignalP"/>
    </source>
</evidence>
<evidence type="ECO:0000313" key="2">
    <source>
        <dbReference type="EMBL" id="CAH3181842.1"/>
    </source>
</evidence>
<evidence type="ECO:0000313" key="3">
    <source>
        <dbReference type="Proteomes" id="UP001159427"/>
    </source>
</evidence>
<proteinExistence type="predicted"/>